<dbReference type="InterPro" id="IPR036956">
    <property type="entry name" value="Impact_N_sf"/>
</dbReference>
<name>A0A432XP46_9GAMM</name>
<dbReference type="SUPFAM" id="SSF54211">
    <property type="entry name" value="Ribosomal protein S5 domain 2-like"/>
    <property type="match status" value="1"/>
</dbReference>
<evidence type="ECO:0000259" key="3">
    <source>
        <dbReference type="Pfam" id="PF09186"/>
    </source>
</evidence>
<dbReference type="InterPro" id="IPR020568">
    <property type="entry name" value="Ribosomal_Su5_D2-typ_SF"/>
</dbReference>
<evidence type="ECO:0000313" key="4">
    <source>
        <dbReference type="EMBL" id="RUO50454.1"/>
    </source>
</evidence>
<dbReference type="InterPro" id="IPR001498">
    <property type="entry name" value="Impact_N"/>
</dbReference>
<comment type="similarity">
    <text evidence="1">Belongs to the IMPACT family.</text>
</comment>
<feature type="domain" description="Impact N-terminal" evidence="2">
    <location>
        <begin position="20"/>
        <end position="127"/>
    </location>
</feature>
<reference evidence="5" key="1">
    <citation type="journal article" date="2018" name="Front. Microbiol.">
        <title>Genome-Based Analysis Reveals the Taxonomy and Diversity of the Family Idiomarinaceae.</title>
        <authorList>
            <person name="Liu Y."/>
            <person name="Lai Q."/>
            <person name="Shao Z."/>
        </authorList>
    </citation>
    <scope>NUCLEOTIDE SEQUENCE [LARGE SCALE GENOMIC DNA]</scope>
    <source>
        <strain evidence="5">F23</strain>
    </source>
</reference>
<dbReference type="GO" id="GO:0043168">
    <property type="term" value="F:anion binding"/>
    <property type="evidence" value="ECO:0007669"/>
    <property type="project" value="UniProtKB-ARBA"/>
</dbReference>
<dbReference type="PANTHER" id="PTHR16301:SF20">
    <property type="entry name" value="IMPACT FAMILY MEMBER YIGZ"/>
    <property type="match status" value="1"/>
</dbReference>
<organism evidence="4 5">
    <name type="scientific">Idiomarina fontislapidosi</name>
    <dbReference type="NCBI Taxonomy" id="263723"/>
    <lineage>
        <taxon>Bacteria</taxon>
        <taxon>Pseudomonadati</taxon>
        <taxon>Pseudomonadota</taxon>
        <taxon>Gammaproteobacteria</taxon>
        <taxon>Alteromonadales</taxon>
        <taxon>Idiomarinaceae</taxon>
        <taxon>Idiomarina</taxon>
    </lineage>
</organism>
<comment type="caution">
    <text evidence="4">The sequence shown here is derived from an EMBL/GenBank/DDBJ whole genome shotgun (WGS) entry which is preliminary data.</text>
</comment>
<dbReference type="Proteomes" id="UP000287330">
    <property type="component" value="Unassembled WGS sequence"/>
</dbReference>
<sequence length="210" mass="23380">MKKANYLRLTHAVEHEIEIKNSRFIASLAPATDAADIARHVAEVKQRWTKANHYCTASIIGSPFDDTCYASSDDGEPGGTAGRPMLNVLTHHPLGEVSAVVVRYFGGIKLGTGGLQRAYSQAVAEALPFIQTAERKYREYFSLVYDYADQGAVEGILSGFEYKVVEQTFTENVHQMIAIEPEYRAQLDKQFQAQTQGRVKLLEEHRAGLE</sequence>
<dbReference type="GO" id="GO:0017111">
    <property type="term" value="F:ribonucleoside triphosphate phosphatase activity"/>
    <property type="evidence" value="ECO:0007669"/>
    <property type="project" value="UniProtKB-ARBA"/>
</dbReference>
<gene>
    <name evidence="4" type="ORF">CWE25_12575</name>
</gene>
<dbReference type="Pfam" id="PF01205">
    <property type="entry name" value="Impact_N"/>
    <property type="match status" value="1"/>
</dbReference>
<dbReference type="InterPro" id="IPR015796">
    <property type="entry name" value="Impact_YigZ-like"/>
</dbReference>
<accession>A0A432XP46</accession>
<dbReference type="EMBL" id="PIPV01000015">
    <property type="protein sequence ID" value="RUO50454.1"/>
    <property type="molecule type" value="Genomic_DNA"/>
</dbReference>
<evidence type="ECO:0000256" key="1">
    <source>
        <dbReference type="ARBA" id="ARBA00007665"/>
    </source>
</evidence>
<evidence type="ECO:0000259" key="2">
    <source>
        <dbReference type="Pfam" id="PF01205"/>
    </source>
</evidence>
<dbReference type="Pfam" id="PF09186">
    <property type="entry name" value="DUF1949"/>
    <property type="match status" value="1"/>
</dbReference>
<dbReference type="InterPro" id="IPR015269">
    <property type="entry name" value="UPF0029_Impact_C"/>
</dbReference>
<feature type="domain" description="UPF0029" evidence="3">
    <location>
        <begin position="144"/>
        <end position="198"/>
    </location>
</feature>
<dbReference type="GO" id="GO:0005737">
    <property type="term" value="C:cytoplasm"/>
    <property type="evidence" value="ECO:0007669"/>
    <property type="project" value="TreeGrafter"/>
</dbReference>
<dbReference type="SUPFAM" id="SSF54980">
    <property type="entry name" value="EF-G C-terminal domain-like"/>
    <property type="match status" value="1"/>
</dbReference>
<dbReference type="PANTHER" id="PTHR16301">
    <property type="entry name" value="IMPACT-RELATED"/>
    <property type="match status" value="1"/>
</dbReference>
<proteinExistence type="inferred from homology"/>
<dbReference type="Gene3D" id="3.30.230.30">
    <property type="entry name" value="Impact, N-terminal domain"/>
    <property type="match status" value="1"/>
</dbReference>
<dbReference type="GO" id="GO:0006446">
    <property type="term" value="P:regulation of translational initiation"/>
    <property type="evidence" value="ECO:0007669"/>
    <property type="project" value="TreeGrafter"/>
</dbReference>
<dbReference type="OrthoDB" id="9813771at2"/>
<dbReference type="AlphaFoldDB" id="A0A432XP46"/>
<dbReference type="InterPro" id="IPR035647">
    <property type="entry name" value="EFG_III/V"/>
</dbReference>
<evidence type="ECO:0000313" key="5">
    <source>
        <dbReference type="Proteomes" id="UP000287330"/>
    </source>
</evidence>
<dbReference type="InterPro" id="IPR023582">
    <property type="entry name" value="Impact"/>
</dbReference>
<protein>
    <submittedName>
        <fullName evidence="4">YigZ family protein</fullName>
    </submittedName>
</protein>
<dbReference type="Gene3D" id="3.30.70.240">
    <property type="match status" value="1"/>
</dbReference>
<dbReference type="NCBIfam" id="TIGR00257">
    <property type="entry name" value="IMPACT_YIGZ"/>
    <property type="match status" value="1"/>
</dbReference>
<keyword evidence="5" id="KW-1185">Reference proteome</keyword>
<dbReference type="InterPro" id="IPR020569">
    <property type="entry name" value="UPF0029_Impact_CS"/>
</dbReference>
<dbReference type="GO" id="GO:0032561">
    <property type="term" value="F:guanyl ribonucleotide binding"/>
    <property type="evidence" value="ECO:0007669"/>
    <property type="project" value="UniProtKB-ARBA"/>
</dbReference>
<dbReference type="PROSITE" id="PS00910">
    <property type="entry name" value="UPF0029"/>
    <property type="match status" value="1"/>
</dbReference>